<name>B4CVD6_9BACT</name>
<dbReference type="RefSeq" id="WP_006977950.1">
    <property type="nucleotide sequence ID" value="NZ_ABVL01000002.1"/>
</dbReference>
<sequence length="259" mass="29423">MHWVLQASFLSEPGRSALIAALERFGISYSVHKVVPKEGDLIPEPELKHKNVICFGSYSLRPAVLRNQWSPGLFDVLDQDFETQREHWGAHMLNFDSVVSSVRDAAFTTESMFVRPVNDSKYFSGRIFTAQEFGAWQRSICQPEADRRTSLAPQTRIQLAPLVTIHAEYRFWIVKNEIITQSLYRLGGKATPAREVDEKFASFVNERIRQWTPHETFVIDVCDTPGGIKIVEVNTLNCSASYAADVQRLVLALEQAYSQ</sequence>
<accession>B4CVD6</accession>
<organism evidence="2 3">
    <name type="scientific">Chthoniobacter flavus Ellin428</name>
    <dbReference type="NCBI Taxonomy" id="497964"/>
    <lineage>
        <taxon>Bacteria</taxon>
        <taxon>Pseudomonadati</taxon>
        <taxon>Verrucomicrobiota</taxon>
        <taxon>Spartobacteria</taxon>
        <taxon>Chthoniobacterales</taxon>
        <taxon>Chthoniobacteraceae</taxon>
        <taxon>Chthoniobacter</taxon>
    </lineage>
</organism>
<dbReference type="InterPro" id="IPR025643">
    <property type="entry name" value="R2K_3"/>
</dbReference>
<dbReference type="EMBL" id="ABVL01000002">
    <property type="protein sequence ID" value="EDY21378.1"/>
    <property type="molecule type" value="Genomic_DNA"/>
</dbReference>
<proteinExistence type="predicted"/>
<comment type="caution">
    <text evidence="2">The sequence shown here is derived from an EMBL/GenBank/DDBJ whole genome shotgun (WGS) entry which is preliminary data.</text>
</comment>
<dbReference type="InParanoid" id="B4CVD6"/>
<dbReference type="Proteomes" id="UP000005824">
    <property type="component" value="Unassembled WGS sequence"/>
</dbReference>
<dbReference type="AlphaFoldDB" id="B4CVD6"/>
<evidence type="ECO:0000313" key="3">
    <source>
        <dbReference type="Proteomes" id="UP000005824"/>
    </source>
</evidence>
<protein>
    <recommendedName>
        <fullName evidence="1">ATP-grasp domain-containing protein</fullName>
    </recommendedName>
</protein>
<reference evidence="2 3" key="1">
    <citation type="journal article" date="2011" name="J. Bacteriol.">
        <title>Genome sequence of Chthoniobacter flavus Ellin428, an aerobic heterotrophic soil bacterium.</title>
        <authorList>
            <person name="Kant R."/>
            <person name="van Passel M.W."/>
            <person name="Palva A."/>
            <person name="Lucas S."/>
            <person name="Lapidus A."/>
            <person name="Glavina Del Rio T."/>
            <person name="Dalin E."/>
            <person name="Tice H."/>
            <person name="Bruce D."/>
            <person name="Goodwin L."/>
            <person name="Pitluck S."/>
            <person name="Larimer F.W."/>
            <person name="Land M.L."/>
            <person name="Hauser L."/>
            <person name="Sangwan P."/>
            <person name="de Vos W.M."/>
            <person name="Janssen P.H."/>
            <person name="Smidt H."/>
        </authorList>
    </citation>
    <scope>NUCLEOTIDE SEQUENCE [LARGE SCALE GENOMIC DNA]</scope>
    <source>
        <strain evidence="2 3">Ellin428</strain>
    </source>
</reference>
<evidence type="ECO:0000259" key="1">
    <source>
        <dbReference type="Pfam" id="PF14243"/>
    </source>
</evidence>
<feature type="domain" description="ATP-grasp" evidence="1">
    <location>
        <begin position="96"/>
        <end position="252"/>
    </location>
</feature>
<keyword evidence="3" id="KW-1185">Reference proteome</keyword>
<dbReference type="eggNOG" id="ENOG5032W8T">
    <property type="taxonomic scope" value="Bacteria"/>
</dbReference>
<dbReference type="STRING" id="497964.CfE428DRAFT_0623"/>
<evidence type="ECO:0000313" key="2">
    <source>
        <dbReference type="EMBL" id="EDY21378.1"/>
    </source>
</evidence>
<gene>
    <name evidence="2" type="ORF">CfE428DRAFT_0623</name>
</gene>
<dbReference type="Pfam" id="PF14243">
    <property type="entry name" value="R2K_3"/>
    <property type="match status" value="1"/>
</dbReference>